<dbReference type="Pfam" id="PF06628">
    <property type="entry name" value="Catalase-rel"/>
    <property type="match status" value="1"/>
</dbReference>
<dbReference type="Gene3D" id="1.20.1370.60">
    <property type="match status" value="1"/>
</dbReference>
<feature type="domain" description="Catalase immune-responsive" evidence="1">
    <location>
        <begin position="1"/>
        <end position="47"/>
    </location>
</feature>
<reference evidence="2 3" key="1">
    <citation type="submission" date="2015-03" db="EMBL/GenBank/DDBJ databases">
        <authorList>
            <person name="Murphy D."/>
        </authorList>
    </citation>
    <scope>NUCLEOTIDE SEQUENCE [LARGE SCALE GENOMIC DNA]</scope>
    <source>
        <strain evidence="2 3">KMM 520</strain>
    </source>
</reference>
<dbReference type="InterPro" id="IPR020835">
    <property type="entry name" value="Catalase_sf"/>
</dbReference>
<organism evidence="2">
    <name type="scientific">Pseudoalteromonas translucida KMM 520</name>
    <dbReference type="NCBI Taxonomy" id="1315283"/>
    <lineage>
        <taxon>Bacteria</taxon>
        <taxon>Pseudomonadati</taxon>
        <taxon>Pseudomonadota</taxon>
        <taxon>Gammaproteobacteria</taxon>
        <taxon>Alteromonadales</taxon>
        <taxon>Pseudoalteromonadaceae</taxon>
        <taxon>Pseudoalteromonas</taxon>
    </lineage>
</organism>
<proteinExistence type="predicted"/>
<dbReference type="InterPro" id="IPR010582">
    <property type="entry name" value="Catalase_immune_responsive"/>
</dbReference>
<evidence type="ECO:0000313" key="3">
    <source>
        <dbReference type="Proteomes" id="UP000065261"/>
    </source>
</evidence>
<accession>A0A0U2WN31</accession>
<sequence>MNDEQKQALFSNTAAQMGDTYDFIKYRHIRNCNQCDPAYSEGVAKALGMTVSDAI</sequence>
<dbReference type="SUPFAM" id="SSF56634">
    <property type="entry name" value="Heme-dependent catalase-like"/>
    <property type="match status" value="1"/>
</dbReference>
<evidence type="ECO:0000313" key="2">
    <source>
        <dbReference type="EMBL" id="ALS33291.1"/>
    </source>
</evidence>
<name>A0A0U2WN31_9GAMM</name>
<dbReference type="AlphaFoldDB" id="A0A0U2WN31"/>
<dbReference type="GO" id="GO:0020037">
    <property type="term" value="F:heme binding"/>
    <property type="evidence" value="ECO:0007669"/>
    <property type="project" value="InterPro"/>
</dbReference>
<protein>
    <recommendedName>
        <fullName evidence="1">Catalase immune-responsive domain-containing protein</fullName>
    </recommendedName>
</protein>
<evidence type="ECO:0000259" key="1">
    <source>
        <dbReference type="Pfam" id="PF06628"/>
    </source>
</evidence>
<gene>
    <name evidence="2" type="ORF">PTRA_a2175</name>
</gene>
<dbReference type="Proteomes" id="UP000065261">
    <property type="component" value="Chromosome I"/>
</dbReference>
<dbReference type="PATRIC" id="fig|1315283.4.peg.1883"/>
<dbReference type="EMBL" id="CP011034">
    <property type="protein sequence ID" value="ALS33291.1"/>
    <property type="molecule type" value="Genomic_DNA"/>
</dbReference>
<dbReference type="KEGG" id="ptn:PTRA_a2175"/>